<dbReference type="Proteomes" id="UP000473905">
    <property type="component" value="Unassembled WGS sequence"/>
</dbReference>
<dbReference type="RefSeq" id="WP_149944943.1">
    <property type="nucleotide sequence ID" value="NZ_CAXTIO010000001.1"/>
</dbReference>
<evidence type="ECO:0000313" key="2">
    <source>
        <dbReference type="Proteomes" id="UP000473905"/>
    </source>
</evidence>
<name>A0A5M5EAF9_BACOV</name>
<keyword evidence="2" id="KW-1185">Reference proteome</keyword>
<gene>
    <name evidence="1" type="ORF">F3D66_21605</name>
</gene>
<protein>
    <submittedName>
        <fullName evidence="1">Uncharacterized protein</fullName>
    </submittedName>
</protein>
<proteinExistence type="predicted"/>
<reference evidence="1 2" key="1">
    <citation type="journal article" date="2019" name="Nat. Med.">
        <title>A library of human gut bacterial isolates paired with longitudinal multiomics data enables mechanistic microbiome research.</title>
        <authorList>
            <person name="Poyet M."/>
            <person name="Groussin M."/>
            <person name="Gibbons S.M."/>
            <person name="Avila-Pacheco J."/>
            <person name="Jiang X."/>
            <person name="Kearney S.M."/>
            <person name="Perrotta A.R."/>
            <person name="Berdy B."/>
            <person name="Zhao S."/>
            <person name="Lieberman T.D."/>
            <person name="Swanson P.K."/>
            <person name="Smith M."/>
            <person name="Roesemann S."/>
            <person name="Alexander J.E."/>
            <person name="Rich S.A."/>
            <person name="Livny J."/>
            <person name="Vlamakis H."/>
            <person name="Clish C."/>
            <person name="Bullock K."/>
            <person name="Deik A."/>
            <person name="Scott J."/>
            <person name="Pierce K.A."/>
            <person name="Xavier R.J."/>
            <person name="Alm E.J."/>
        </authorList>
    </citation>
    <scope>NUCLEOTIDE SEQUENCE [LARGE SCALE GENOMIC DNA]</scope>
    <source>
        <strain evidence="1 2">BIOML-A134</strain>
    </source>
</reference>
<accession>A0A5M5EAF9</accession>
<sequence>MIYVIFILCLILFVIAIYVLRKLSKQYKTLQEIYYLQKLMLSHSQFTNDANEMILWKIRYDIWCWNENLVKSENYEMAQQAKVATNIIADMITFYRNNLKADNNDTYIKK</sequence>
<organism evidence="1 2">
    <name type="scientific">Bacteroides ovatus</name>
    <dbReference type="NCBI Taxonomy" id="28116"/>
    <lineage>
        <taxon>Bacteria</taxon>
        <taxon>Pseudomonadati</taxon>
        <taxon>Bacteroidota</taxon>
        <taxon>Bacteroidia</taxon>
        <taxon>Bacteroidales</taxon>
        <taxon>Bacteroidaceae</taxon>
        <taxon>Bacteroides</taxon>
    </lineage>
</organism>
<comment type="caution">
    <text evidence="1">The sequence shown here is derived from an EMBL/GenBank/DDBJ whole genome shotgun (WGS) entry which is preliminary data.</text>
</comment>
<dbReference type="AlphaFoldDB" id="A0A5M5EAF9"/>
<dbReference type="EMBL" id="VWKB01000032">
    <property type="protein sequence ID" value="KAA4092622.1"/>
    <property type="molecule type" value="Genomic_DNA"/>
</dbReference>
<evidence type="ECO:0000313" key="1">
    <source>
        <dbReference type="EMBL" id="KAA4092622.1"/>
    </source>
</evidence>